<sequence>MAELRTSIRPRGPVQSRATSVYGIGDVLFRIGNGGAGATGLIEALATDYLSTLPQARSIEWICNHSLNTQVALHRGHIDLALTYEREREHLAEVEGWSRTAGCVFHDHFCLAGPRHDPADVRSAQSLGDALRRVARKAVFFHSRVDGSATMEKERQLWTSCGLEPWTEESARSWYKTNLETPAGALKGADEAAAYLLTDRSTLLHQTGLGAVSDTVVFVEPTSPDDVLMNSCYALYSPVASAETRTNVAGFLRYLLSERGQGVVESYGVGRCGLPLFAPVADGFARDKLRGREFAGSQTMLPARM</sequence>
<name>A0AA39GCC1_SARSR</name>
<dbReference type="SUPFAM" id="SSF53850">
    <property type="entry name" value="Periplasmic binding protein-like II"/>
    <property type="match status" value="1"/>
</dbReference>
<dbReference type="AlphaFoldDB" id="A0AA39GCC1"/>
<evidence type="ECO:0000313" key="3">
    <source>
        <dbReference type="Proteomes" id="UP001175261"/>
    </source>
</evidence>
<comment type="caution">
    <text evidence="2">The sequence shown here is derived from an EMBL/GenBank/DDBJ whole genome shotgun (WGS) entry which is preliminary data.</text>
</comment>
<dbReference type="Proteomes" id="UP001175261">
    <property type="component" value="Unassembled WGS sequence"/>
</dbReference>
<dbReference type="Gene3D" id="3.40.190.10">
    <property type="entry name" value="Periplasmic binding protein-like II"/>
    <property type="match status" value="2"/>
</dbReference>
<keyword evidence="3" id="KW-1185">Reference proteome</keyword>
<evidence type="ECO:0000313" key="2">
    <source>
        <dbReference type="EMBL" id="KAK0384516.1"/>
    </source>
</evidence>
<reference evidence="2" key="1">
    <citation type="submission" date="2022-10" db="EMBL/GenBank/DDBJ databases">
        <title>Determination and structural analysis of whole genome sequence of Sarocladium strictum F4-1.</title>
        <authorList>
            <person name="Hu L."/>
            <person name="Jiang Y."/>
        </authorList>
    </citation>
    <scope>NUCLEOTIDE SEQUENCE</scope>
    <source>
        <strain evidence="2">F4-1</strain>
    </source>
</reference>
<dbReference type="Pfam" id="PF12849">
    <property type="entry name" value="PBP_like_2"/>
    <property type="match status" value="1"/>
</dbReference>
<accession>A0AA39GCC1</accession>
<dbReference type="InterPro" id="IPR024370">
    <property type="entry name" value="PBP_domain"/>
</dbReference>
<gene>
    <name evidence="2" type="ORF">NLU13_8602</name>
</gene>
<dbReference type="PANTHER" id="PTHR37945:SF1">
    <property type="entry name" value="EXTRACELLULAR TUNGSTATE BINDING PROTEIN"/>
    <property type="match status" value="1"/>
</dbReference>
<dbReference type="EMBL" id="JAPDFR010000008">
    <property type="protein sequence ID" value="KAK0384516.1"/>
    <property type="molecule type" value="Genomic_DNA"/>
</dbReference>
<dbReference type="PANTHER" id="PTHR37945">
    <property type="entry name" value="EXTRACELLULAR TUNGSTATE BINDING PROTEIN"/>
    <property type="match status" value="1"/>
</dbReference>
<organism evidence="2 3">
    <name type="scientific">Sarocladium strictum</name>
    <name type="common">Black bundle disease fungus</name>
    <name type="synonym">Acremonium strictum</name>
    <dbReference type="NCBI Taxonomy" id="5046"/>
    <lineage>
        <taxon>Eukaryota</taxon>
        <taxon>Fungi</taxon>
        <taxon>Dikarya</taxon>
        <taxon>Ascomycota</taxon>
        <taxon>Pezizomycotina</taxon>
        <taxon>Sordariomycetes</taxon>
        <taxon>Hypocreomycetidae</taxon>
        <taxon>Hypocreales</taxon>
        <taxon>Sarocladiaceae</taxon>
        <taxon>Sarocladium</taxon>
    </lineage>
</organism>
<protein>
    <recommendedName>
        <fullName evidence="1">PBP domain-containing protein</fullName>
    </recommendedName>
</protein>
<proteinExistence type="predicted"/>
<evidence type="ECO:0000259" key="1">
    <source>
        <dbReference type="Pfam" id="PF12849"/>
    </source>
</evidence>
<feature type="domain" description="PBP" evidence="1">
    <location>
        <begin position="54"/>
        <end position="258"/>
    </location>
</feature>
<dbReference type="InterPro" id="IPR052738">
    <property type="entry name" value="ABC-Tungstate_binding"/>
</dbReference>